<name>B4J0N2_DROGR</name>
<organism evidence="10">
    <name type="scientific">Drosophila grimshawi</name>
    <name type="common">Hawaiian fruit fly</name>
    <name type="synonym">Idiomyia grimshawi</name>
    <dbReference type="NCBI Taxonomy" id="7222"/>
    <lineage>
        <taxon>Eukaryota</taxon>
        <taxon>Metazoa</taxon>
        <taxon>Ecdysozoa</taxon>
        <taxon>Arthropoda</taxon>
        <taxon>Hexapoda</taxon>
        <taxon>Insecta</taxon>
        <taxon>Pterygota</taxon>
        <taxon>Neoptera</taxon>
        <taxon>Endopterygota</taxon>
        <taxon>Diptera</taxon>
        <taxon>Brachycera</taxon>
        <taxon>Muscomorpha</taxon>
        <taxon>Ephydroidea</taxon>
        <taxon>Drosophilidae</taxon>
        <taxon>Drosophila</taxon>
        <taxon>Hawaiian Drosophila</taxon>
    </lineage>
</organism>
<protein>
    <recommendedName>
        <fullName evidence="6">Reticulon-like protein</fullName>
    </recommendedName>
</protein>
<proteinExistence type="predicted"/>
<dbReference type="KEGG" id="dgr:6557988"/>
<feature type="compositionally biased region" description="Polar residues" evidence="7">
    <location>
        <begin position="193"/>
        <end position="204"/>
    </location>
</feature>
<evidence type="ECO:0000256" key="7">
    <source>
        <dbReference type="SAM" id="MobiDB-lite"/>
    </source>
</evidence>
<keyword evidence="5 6" id="KW-0472">Membrane</keyword>
<dbReference type="InParanoid" id="B4J0N2"/>
<accession>B4J0N2</accession>
<gene>
    <name evidence="9" type="primary">Dgri\GH17123</name>
    <name evidence="9" type="ORF">Dgri_GH17123</name>
</gene>
<sequence>MWQELLLWHNWRKTALIFILTLTLLLDIAVNPIISVMSVAGAIILGISMCYCCYVWGMRKLHKSNDVKHPCQRYLDMDVTISEETAEQLADLILLILNPILLHLRSLFLVEDLFDSLKLLLLLCSLNIVGDHIDGMTLLLAGFVLLFTVPKLYEWKKPTINMQLLQLQQLKTLLLSSENKKIPIVSVDPKLMSPNSIQDPNGSDNELDDNGEQFNSFDQDNEQDFTSEYNWYDTLDVGYDNIKQT</sequence>
<reference evidence="9 10" key="1">
    <citation type="journal article" date="2007" name="Nature">
        <title>Evolution of genes and genomes on the Drosophila phylogeny.</title>
        <authorList>
            <consortium name="Drosophila 12 Genomes Consortium"/>
            <person name="Clark A.G."/>
            <person name="Eisen M.B."/>
            <person name="Smith D.R."/>
            <person name="Bergman C.M."/>
            <person name="Oliver B."/>
            <person name="Markow T.A."/>
            <person name="Kaufman T.C."/>
            <person name="Kellis M."/>
            <person name="Gelbart W."/>
            <person name="Iyer V.N."/>
            <person name="Pollard D.A."/>
            <person name="Sackton T.B."/>
            <person name="Larracuente A.M."/>
            <person name="Singh N.D."/>
            <person name="Abad J.P."/>
            <person name="Abt D.N."/>
            <person name="Adryan B."/>
            <person name="Aguade M."/>
            <person name="Akashi H."/>
            <person name="Anderson W.W."/>
            <person name="Aquadro C.F."/>
            <person name="Ardell D.H."/>
            <person name="Arguello R."/>
            <person name="Artieri C.G."/>
            <person name="Barbash D.A."/>
            <person name="Barker D."/>
            <person name="Barsanti P."/>
            <person name="Batterham P."/>
            <person name="Batzoglou S."/>
            <person name="Begun D."/>
            <person name="Bhutkar A."/>
            <person name="Blanco E."/>
            <person name="Bosak S.A."/>
            <person name="Bradley R.K."/>
            <person name="Brand A.D."/>
            <person name="Brent M.R."/>
            <person name="Brooks A.N."/>
            <person name="Brown R.H."/>
            <person name="Butlin R.K."/>
            <person name="Caggese C."/>
            <person name="Calvi B.R."/>
            <person name="Bernardo de Carvalho A."/>
            <person name="Caspi A."/>
            <person name="Castrezana S."/>
            <person name="Celniker S.E."/>
            <person name="Chang J.L."/>
            <person name="Chapple C."/>
            <person name="Chatterji S."/>
            <person name="Chinwalla A."/>
            <person name="Civetta A."/>
            <person name="Clifton S.W."/>
            <person name="Comeron J.M."/>
            <person name="Costello J.C."/>
            <person name="Coyne J.A."/>
            <person name="Daub J."/>
            <person name="David R.G."/>
            <person name="Delcher A.L."/>
            <person name="Delehaunty K."/>
            <person name="Do C.B."/>
            <person name="Ebling H."/>
            <person name="Edwards K."/>
            <person name="Eickbush T."/>
            <person name="Evans J.D."/>
            <person name="Filipski A."/>
            <person name="Findeiss S."/>
            <person name="Freyhult E."/>
            <person name="Fulton L."/>
            <person name="Fulton R."/>
            <person name="Garcia A.C."/>
            <person name="Gardiner A."/>
            <person name="Garfield D.A."/>
            <person name="Garvin B.E."/>
            <person name="Gibson G."/>
            <person name="Gilbert D."/>
            <person name="Gnerre S."/>
            <person name="Godfrey J."/>
            <person name="Good R."/>
            <person name="Gotea V."/>
            <person name="Gravely B."/>
            <person name="Greenberg A.J."/>
            <person name="Griffiths-Jones S."/>
            <person name="Gross S."/>
            <person name="Guigo R."/>
            <person name="Gustafson E.A."/>
            <person name="Haerty W."/>
            <person name="Hahn M.W."/>
            <person name="Halligan D.L."/>
            <person name="Halpern A.L."/>
            <person name="Halter G.M."/>
            <person name="Han M.V."/>
            <person name="Heger A."/>
            <person name="Hillier L."/>
            <person name="Hinrichs A.S."/>
            <person name="Holmes I."/>
            <person name="Hoskins R.A."/>
            <person name="Hubisz M.J."/>
            <person name="Hultmark D."/>
            <person name="Huntley M.A."/>
            <person name="Jaffe D.B."/>
            <person name="Jagadeeshan S."/>
            <person name="Jeck W.R."/>
            <person name="Johnson J."/>
            <person name="Jones C.D."/>
            <person name="Jordan W.C."/>
            <person name="Karpen G.H."/>
            <person name="Kataoka E."/>
            <person name="Keightley P.D."/>
            <person name="Kheradpour P."/>
            <person name="Kirkness E.F."/>
            <person name="Koerich L.B."/>
            <person name="Kristiansen K."/>
            <person name="Kudrna D."/>
            <person name="Kulathinal R.J."/>
            <person name="Kumar S."/>
            <person name="Kwok R."/>
            <person name="Lander E."/>
            <person name="Langley C.H."/>
            <person name="Lapoint R."/>
            <person name="Lazzaro B.P."/>
            <person name="Lee S.J."/>
            <person name="Levesque L."/>
            <person name="Li R."/>
            <person name="Lin C.F."/>
            <person name="Lin M.F."/>
            <person name="Lindblad-Toh K."/>
            <person name="Llopart A."/>
            <person name="Long M."/>
            <person name="Low L."/>
            <person name="Lozovsky E."/>
            <person name="Lu J."/>
            <person name="Luo M."/>
            <person name="Machado C.A."/>
            <person name="Makalowski W."/>
            <person name="Marzo M."/>
            <person name="Matsuda M."/>
            <person name="Matzkin L."/>
            <person name="McAllister B."/>
            <person name="McBride C.S."/>
            <person name="McKernan B."/>
            <person name="McKernan K."/>
            <person name="Mendez-Lago M."/>
            <person name="Minx P."/>
            <person name="Mollenhauer M.U."/>
            <person name="Montooth K."/>
            <person name="Mount S.M."/>
            <person name="Mu X."/>
            <person name="Myers E."/>
            <person name="Negre B."/>
            <person name="Newfeld S."/>
            <person name="Nielsen R."/>
            <person name="Noor M.A."/>
            <person name="O'Grady P."/>
            <person name="Pachter L."/>
            <person name="Papaceit M."/>
            <person name="Parisi M.J."/>
            <person name="Parisi M."/>
            <person name="Parts L."/>
            <person name="Pedersen J.S."/>
            <person name="Pesole G."/>
            <person name="Phillippy A.M."/>
            <person name="Ponting C.P."/>
            <person name="Pop M."/>
            <person name="Porcelli D."/>
            <person name="Powell J.R."/>
            <person name="Prohaska S."/>
            <person name="Pruitt K."/>
            <person name="Puig M."/>
            <person name="Quesneville H."/>
            <person name="Ram K.R."/>
            <person name="Rand D."/>
            <person name="Rasmussen M.D."/>
            <person name="Reed L.K."/>
            <person name="Reenan R."/>
            <person name="Reily A."/>
            <person name="Remington K.A."/>
            <person name="Rieger T.T."/>
            <person name="Ritchie M.G."/>
            <person name="Robin C."/>
            <person name="Rogers Y.H."/>
            <person name="Rohde C."/>
            <person name="Rozas J."/>
            <person name="Rubenfield M.J."/>
            <person name="Ruiz A."/>
            <person name="Russo S."/>
            <person name="Salzberg S.L."/>
            <person name="Sanchez-Gracia A."/>
            <person name="Saranga D.J."/>
            <person name="Sato H."/>
            <person name="Schaeffer S.W."/>
            <person name="Schatz M.C."/>
            <person name="Schlenke T."/>
            <person name="Schwartz R."/>
            <person name="Segarra C."/>
            <person name="Singh R.S."/>
            <person name="Sirot L."/>
            <person name="Sirota M."/>
            <person name="Sisneros N.B."/>
            <person name="Smith C.D."/>
            <person name="Smith T.F."/>
            <person name="Spieth J."/>
            <person name="Stage D.E."/>
            <person name="Stark A."/>
            <person name="Stephan W."/>
            <person name="Strausberg R.L."/>
            <person name="Strempel S."/>
            <person name="Sturgill D."/>
            <person name="Sutton G."/>
            <person name="Sutton G.G."/>
            <person name="Tao W."/>
            <person name="Teichmann S."/>
            <person name="Tobari Y.N."/>
            <person name="Tomimura Y."/>
            <person name="Tsolas J.M."/>
            <person name="Valente V.L."/>
            <person name="Venter E."/>
            <person name="Venter J.C."/>
            <person name="Vicario S."/>
            <person name="Vieira F.G."/>
            <person name="Vilella A.J."/>
            <person name="Villasante A."/>
            <person name="Walenz B."/>
            <person name="Wang J."/>
            <person name="Wasserman M."/>
            <person name="Watts T."/>
            <person name="Wilson D."/>
            <person name="Wilson R.K."/>
            <person name="Wing R.A."/>
            <person name="Wolfner M.F."/>
            <person name="Wong A."/>
            <person name="Wong G.K."/>
            <person name="Wu C.I."/>
            <person name="Wu G."/>
            <person name="Yamamoto D."/>
            <person name="Yang H.P."/>
            <person name="Yang S.P."/>
            <person name="Yorke J.A."/>
            <person name="Yoshida K."/>
            <person name="Zdobnov E."/>
            <person name="Zhang P."/>
            <person name="Zhang Y."/>
            <person name="Zimin A.V."/>
            <person name="Baldwin J."/>
            <person name="Abdouelleil A."/>
            <person name="Abdulkadir J."/>
            <person name="Abebe A."/>
            <person name="Abera B."/>
            <person name="Abreu J."/>
            <person name="Acer S.C."/>
            <person name="Aftuck L."/>
            <person name="Alexander A."/>
            <person name="An P."/>
            <person name="Anderson E."/>
            <person name="Anderson S."/>
            <person name="Arachi H."/>
            <person name="Azer M."/>
            <person name="Bachantsang P."/>
            <person name="Barry A."/>
            <person name="Bayul T."/>
            <person name="Berlin A."/>
            <person name="Bessette D."/>
            <person name="Bloom T."/>
            <person name="Blye J."/>
            <person name="Boguslavskiy L."/>
            <person name="Bonnet C."/>
            <person name="Boukhgalter B."/>
            <person name="Bourzgui I."/>
            <person name="Brown A."/>
            <person name="Cahill P."/>
            <person name="Channer S."/>
            <person name="Cheshatsang Y."/>
            <person name="Chuda L."/>
            <person name="Citroen M."/>
            <person name="Collymore A."/>
            <person name="Cooke P."/>
            <person name="Costello M."/>
            <person name="D'Aco K."/>
            <person name="Daza R."/>
            <person name="De Haan G."/>
            <person name="DeGray S."/>
            <person name="DeMaso C."/>
            <person name="Dhargay N."/>
            <person name="Dooley K."/>
            <person name="Dooley E."/>
            <person name="Doricent M."/>
            <person name="Dorje P."/>
            <person name="Dorjee K."/>
            <person name="Dupes A."/>
            <person name="Elong R."/>
            <person name="Falk J."/>
            <person name="Farina A."/>
            <person name="Faro S."/>
            <person name="Ferguson D."/>
            <person name="Fisher S."/>
            <person name="Foley C.D."/>
            <person name="Franke A."/>
            <person name="Friedrich D."/>
            <person name="Gadbois L."/>
            <person name="Gearin G."/>
            <person name="Gearin C.R."/>
            <person name="Giannoukos G."/>
            <person name="Goode T."/>
            <person name="Graham J."/>
            <person name="Grandbois E."/>
            <person name="Grewal S."/>
            <person name="Gyaltsen K."/>
            <person name="Hafez N."/>
            <person name="Hagos B."/>
            <person name="Hall J."/>
            <person name="Henson C."/>
            <person name="Hollinger A."/>
            <person name="Honan T."/>
            <person name="Huard M.D."/>
            <person name="Hughes L."/>
            <person name="Hurhula B."/>
            <person name="Husby M.E."/>
            <person name="Kamat A."/>
            <person name="Kanga B."/>
            <person name="Kashin S."/>
            <person name="Khazanovich D."/>
            <person name="Kisner P."/>
            <person name="Lance K."/>
            <person name="Lara M."/>
            <person name="Lee W."/>
            <person name="Lennon N."/>
            <person name="Letendre F."/>
            <person name="LeVine R."/>
            <person name="Lipovsky A."/>
            <person name="Liu X."/>
            <person name="Liu J."/>
            <person name="Liu S."/>
            <person name="Lokyitsang T."/>
            <person name="Lokyitsang Y."/>
            <person name="Lubonja R."/>
            <person name="Lui A."/>
            <person name="MacDonald P."/>
            <person name="Magnisalis V."/>
            <person name="Maru K."/>
            <person name="Matthews C."/>
            <person name="McCusker W."/>
            <person name="McDonough S."/>
            <person name="Mehta T."/>
            <person name="Meldrim J."/>
            <person name="Meneus L."/>
            <person name="Mihai O."/>
            <person name="Mihalev A."/>
            <person name="Mihova T."/>
            <person name="Mittelman R."/>
            <person name="Mlenga V."/>
            <person name="Montmayeur A."/>
            <person name="Mulrain L."/>
            <person name="Navidi A."/>
            <person name="Naylor J."/>
            <person name="Negash T."/>
            <person name="Nguyen T."/>
            <person name="Nguyen N."/>
            <person name="Nicol R."/>
            <person name="Norbu C."/>
            <person name="Norbu N."/>
            <person name="Novod N."/>
            <person name="O'Neill B."/>
            <person name="Osman S."/>
            <person name="Markiewicz E."/>
            <person name="Oyono O.L."/>
            <person name="Patti C."/>
            <person name="Phunkhang P."/>
            <person name="Pierre F."/>
            <person name="Priest M."/>
            <person name="Raghuraman S."/>
            <person name="Rege F."/>
            <person name="Reyes R."/>
            <person name="Rise C."/>
            <person name="Rogov P."/>
            <person name="Ross K."/>
            <person name="Ryan E."/>
            <person name="Settipalli S."/>
            <person name="Shea T."/>
            <person name="Sherpa N."/>
            <person name="Shi L."/>
            <person name="Shih D."/>
            <person name="Sparrow T."/>
            <person name="Spaulding J."/>
            <person name="Stalker J."/>
            <person name="Stange-Thomann N."/>
            <person name="Stavropoulos S."/>
            <person name="Stone C."/>
            <person name="Strader C."/>
            <person name="Tesfaye S."/>
            <person name="Thomson T."/>
            <person name="Thoulutsang Y."/>
            <person name="Thoulutsang D."/>
            <person name="Topham K."/>
            <person name="Topping I."/>
            <person name="Tsamla T."/>
            <person name="Vassiliev H."/>
            <person name="Vo A."/>
            <person name="Wangchuk T."/>
            <person name="Wangdi T."/>
            <person name="Weiand M."/>
            <person name="Wilkinson J."/>
            <person name="Wilson A."/>
            <person name="Yadav S."/>
            <person name="Young G."/>
            <person name="Yu Q."/>
            <person name="Zembek L."/>
            <person name="Zhong D."/>
            <person name="Zimmer A."/>
            <person name="Zwirko Z."/>
            <person name="Jaffe D.B."/>
            <person name="Alvarez P."/>
            <person name="Brockman W."/>
            <person name="Butler J."/>
            <person name="Chin C."/>
            <person name="Gnerre S."/>
            <person name="Grabherr M."/>
            <person name="Kleber M."/>
            <person name="Mauceli E."/>
            <person name="MacCallum I."/>
        </authorList>
    </citation>
    <scope>NUCLEOTIDE SEQUENCE [LARGE SCALE GENOMIC DNA]</scope>
    <source>
        <strain evidence="10">Tucson 15287-2541.00</strain>
    </source>
</reference>
<dbReference type="HOGENOM" id="CLU_1134579_0_0_1"/>
<dbReference type="EMBL" id="CH916366">
    <property type="protein sequence ID" value="EDV97887.1"/>
    <property type="molecule type" value="Genomic_DNA"/>
</dbReference>
<keyword evidence="4 6" id="KW-1133">Transmembrane helix</keyword>
<dbReference type="GO" id="GO:0005789">
    <property type="term" value="C:endoplasmic reticulum membrane"/>
    <property type="evidence" value="ECO:0007669"/>
    <property type="project" value="UniProtKB-SubCell"/>
</dbReference>
<feature type="region of interest" description="Disordered" evidence="7">
    <location>
        <begin position="191"/>
        <end position="219"/>
    </location>
</feature>
<keyword evidence="2 6" id="KW-0812">Transmembrane</keyword>
<dbReference type="PANTHER" id="PTHR45799">
    <property type="entry name" value="RETICULON-LIKE PROTEIN"/>
    <property type="match status" value="1"/>
</dbReference>
<comment type="subcellular location">
    <subcellularLocation>
        <location evidence="1 6">Endoplasmic reticulum membrane</location>
        <topology evidence="1 6">Multi-pass membrane protein</topology>
    </subcellularLocation>
</comment>
<feature type="transmembrane region" description="Helical" evidence="6">
    <location>
        <begin position="120"/>
        <end position="147"/>
    </location>
</feature>
<dbReference type="PANTHER" id="PTHR45799:SF2">
    <property type="entry name" value="RETICULON-LIKE PROTEIN"/>
    <property type="match status" value="1"/>
</dbReference>
<dbReference type="eggNOG" id="KOG1792">
    <property type="taxonomic scope" value="Eukaryota"/>
</dbReference>
<evidence type="ECO:0000256" key="5">
    <source>
        <dbReference type="ARBA" id="ARBA00023136"/>
    </source>
</evidence>
<feature type="transmembrane region" description="Helical" evidence="6">
    <location>
        <begin position="39"/>
        <end position="57"/>
    </location>
</feature>
<evidence type="ECO:0000313" key="10">
    <source>
        <dbReference type="Proteomes" id="UP000001070"/>
    </source>
</evidence>
<dbReference type="InterPro" id="IPR046964">
    <property type="entry name" value="RTN1-4"/>
</dbReference>
<keyword evidence="10" id="KW-1185">Reference proteome</keyword>
<evidence type="ECO:0000256" key="2">
    <source>
        <dbReference type="ARBA" id="ARBA00022692"/>
    </source>
</evidence>
<dbReference type="Pfam" id="PF02453">
    <property type="entry name" value="Reticulon"/>
    <property type="match status" value="1"/>
</dbReference>
<evidence type="ECO:0000313" key="9">
    <source>
        <dbReference type="EMBL" id="EDV97887.1"/>
    </source>
</evidence>
<dbReference type="OrthoDB" id="567788at2759"/>
<evidence type="ECO:0000256" key="3">
    <source>
        <dbReference type="ARBA" id="ARBA00022824"/>
    </source>
</evidence>
<dbReference type="PROSITE" id="PS50845">
    <property type="entry name" value="RETICULON"/>
    <property type="match status" value="1"/>
</dbReference>
<dbReference type="Proteomes" id="UP000001070">
    <property type="component" value="Unassembled WGS sequence"/>
</dbReference>
<evidence type="ECO:0000256" key="1">
    <source>
        <dbReference type="ARBA" id="ARBA00004477"/>
    </source>
</evidence>
<dbReference type="STRING" id="7222.B4J0N2"/>
<dbReference type="OMA" id="CRDCEHQ"/>
<keyword evidence="3 6" id="KW-0256">Endoplasmic reticulum</keyword>
<evidence type="ECO:0000259" key="8">
    <source>
        <dbReference type="PROSITE" id="PS50845"/>
    </source>
</evidence>
<dbReference type="InterPro" id="IPR003388">
    <property type="entry name" value="Reticulon"/>
</dbReference>
<evidence type="ECO:0000256" key="4">
    <source>
        <dbReference type="ARBA" id="ARBA00022989"/>
    </source>
</evidence>
<dbReference type="Gene3D" id="1.20.5.2480">
    <property type="match status" value="1"/>
</dbReference>
<evidence type="ECO:0000256" key="6">
    <source>
        <dbReference type="RuleBase" id="RU363132"/>
    </source>
</evidence>
<dbReference type="PhylomeDB" id="B4J0N2"/>
<dbReference type="AlphaFoldDB" id="B4J0N2"/>
<feature type="domain" description="Reticulon" evidence="8">
    <location>
        <begin position="2"/>
        <end position="182"/>
    </location>
</feature>